<comment type="caution">
    <text evidence="5">The sequence shown here is derived from an EMBL/GenBank/DDBJ whole genome shotgun (WGS) entry which is preliminary data.</text>
</comment>
<keyword evidence="3" id="KW-0732">Signal</keyword>
<accession>A0A1E2UQB8</accession>
<keyword evidence="2" id="KW-0472">Membrane</keyword>
<keyword evidence="2" id="KW-1133">Transmembrane helix</keyword>
<feature type="compositionally biased region" description="Acidic residues" evidence="1">
    <location>
        <begin position="546"/>
        <end position="560"/>
    </location>
</feature>
<feature type="signal peptide" evidence="3">
    <location>
        <begin position="1"/>
        <end position="22"/>
    </location>
</feature>
<keyword evidence="6" id="KW-1185">Reference proteome</keyword>
<dbReference type="AlphaFoldDB" id="A0A1E2UQB8"/>
<feature type="domain" description="VWFA" evidence="4">
    <location>
        <begin position="33"/>
        <end position="218"/>
    </location>
</feature>
<name>A0A1E2UQB8_9GAMM</name>
<evidence type="ECO:0000313" key="6">
    <source>
        <dbReference type="Proteomes" id="UP000094849"/>
    </source>
</evidence>
<dbReference type="PROSITE" id="PS50234">
    <property type="entry name" value="VWFA"/>
    <property type="match status" value="1"/>
</dbReference>
<dbReference type="Proteomes" id="UP000094849">
    <property type="component" value="Unassembled WGS sequence"/>
</dbReference>
<dbReference type="Gene3D" id="3.40.50.410">
    <property type="entry name" value="von Willebrand factor, type A domain"/>
    <property type="match status" value="1"/>
</dbReference>
<protein>
    <recommendedName>
        <fullName evidence="4">VWFA domain-containing protein</fullName>
    </recommendedName>
</protein>
<evidence type="ECO:0000256" key="2">
    <source>
        <dbReference type="SAM" id="Phobius"/>
    </source>
</evidence>
<feature type="chain" id="PRO_5009119091" description="VWFA domain-containing protein" evidence="3">
    <location>
        <begin position="23"/>
        <end position="617"/>
    </location>
</feature>
<dbReference type="CDD" id="cd00198">
    <property type="entry name" value="vWFA"/>
    <property type="match status" value="1"/>
</dbReference>
<evidence type="ECO:0000313" key="5">
    <source>
        <dbReference type="EMBL" id="ODB96966.1"/>
    </source>
</evidence>
<dbReference type="InterPro" id="IPR036465">
    <property type="entry name" value="vWFA_dom_sf"/>
</dbReference>
<gene>
    <name evidence="5" type="ORF">A3196_09450</name>
</gene>
<organism evidence="5 6">
    <name type="scientific">Candidatus Thiodiazotropha endoloripes</name>
    <dbReference type="NCBI Taxonomy" id="1818881"/>
    <lineage>
        <taxon>Bacteria</taxon>
        <taxon>Pseudomonadati</taxon>
        <taxon>Pseudomonadota</taxon>
        <taxon>Gammaproteobacteria</taxon>
        <taxon>Chromatiales</taxon>
        <taxon>Sedimenticolaceae</taxon>
        <taxon>Candidatus Thiodiazotropha</taxon>
    </lineage>
</organism>
<dbReference type="SUPFAM" id="SSF53300">
    <property type="entry name" value="vWA-like"/>
    <property type="match status" value="1"/>
</dbReference>
<evidence type="ECO:0000259" key="4">
    <source>
        <dbReference type="PROSITE" id="PS50234"/>
    </source>
</evidence>
<keyword evidence="2" id="KW-0812">Transmembrane</keyword>
<reference evidence="5 6" key="1">
    <citation type="submission" date="2016-03" db="EMBL/GenBank/DDBJ databases">
        <title>Chemosynthetic sulphur-oxidizing symbionts of marine invertebrate animals are capable of nitrogen fixation.</title>
        <authorList>
            <person name="Petersen J.M."/>
            <person name="Kemper A."/>
            <person name="Gruber-Vodicka H."/>
            <person name="Cardini U."/>
            <person name="Geest Mvander."/>
            <person name="Kleiner M."/>
            <person name="Bulgheresi S."/>
            <person name="Fussmann M."/>
            <person name="Herbold C."/>
            <person name="Seah B.K.B."/>
            <person name="Antony C.Paul."/>
            <person name="Liu D."/>
            <person name="Belitz A."/>
            <person name="Weber M."/>
        </authorList>
    </citation>
    <scope>NUCLEOTIDE SEQUENCE [LARGE SCALE GENOMIC DNA]</scope>
    <source>
        <strain evidence="5">G_D</strain>
    </source>
</reference>
<feature type="compositionally biased region" description="Pro residues" evidence="1">
    <location>
        <begin position="528"/>
        <end position="545"/>
    </location>
</feature>
<feature type="region of interest" description="Disordered" evidence="1">
    <location>
        <begin position="516"/>
        <end position="560"/>
    </location>
</feature>
<evidence type="ECO:0000256" key="3">
    <source>
        <dbReference type="SAM" id="SignalP"/>
    </source>
</evidence>
<dbReference type="STRING" id="1818881.A3196_09450"/>
<dbReference type="InterPro" id="IPR002035">
    <property type="entry name" value="VWF_A"/>
</dbReference>
<sequence>MKGIAKRVLIATLVLAVISVPAAVAKTSAEKADARILIDVSGSMKKNDPKNLRRPALRLLVGLLSSETRAGVWTFGQYVNMQIPLGQVDKAWKQKARKSSKSIGSPGQFTNIEDALKRSTEDWSGPPGPYRRSVILLTDGMVDISKDKKKNAASKQRILKKILPRLKQHQVTVHTIALSKNADHELMQELAGQTGGWYEQTETADQLQKVFLRIFEKVGKPDSVPLKDNKFTIDPSITEATLLVFHKPGAKPTEVIPPEGQSYNAENAPANVSWHRDEGYDMLTISDPKSGEWRIRAEADPDNRVMVVTDLKMVTTDLPNRIIHGSSLDYQVSFTDHGKTISKQEFLQKVNIAANRSDILGDSEPRPLADDGRVPDAKAGDGYFTMTFGGEALNSGVGELIINARGATFNRERRTTYQVVPPLEMNLQPREDGKTLDLQLSADAKLIEPGSLQVEAWLEDQSGNELPLSLQSSSAGGEAVGVIDLMGFSGSRKVTLKAQARTLDGAVVDYIDSPAEVEGMKPPEPEPEPVPTPPEPVPEPAPVAEPEPEPEPEPDPAPEEEQGWLGAAIWFGVINLLLIMIGGGVFWWIRRSNRNNQISLVEASPEASAEAEQEKAE</sequence>
<dbReference type="Pfam" id="PF00092">
    <property type="entry name" value="VWA"/>
    <property type="match status" value="1"/>
</dbReference>
<feature type="transmembrane region" description="Helical" evidence="2">
    <location>
        <begin position="564"/>
        <end position="589"/>
    </location>
</feature>
<dbReference type="EMBL" id="LVJZ01000003">
    <property type="protein sequence ID" value="ODB96966.1"/>
    <property type="molecule type" value="Genomic_DNA"/>
</dbReference>
<proteinExistence type="predicted"/>
<evidence type="ECO:0000256" key="1">
    <source>
        <dbReference type="SAM" id="MobiDB-lite"/>
    </source>
</evidence>
<dbReference type="SMART" id="SM00327">
    <property type="entry name" value="VWA"/>
    <property type="match status" value="1"/>
</dbReference>